<dbReference type="PROSITE" id="PS01280">
    <property type="entry name" value="GIDA_1"/>
    <property type="match status" value="1"/>
</dbReference>
<feature type="non-terminal residue" evidence="6">
    <location>
        <position position="1"/>
    </location>
</feature>
<dbReference type="InterPro" id="IPR002218">
    <property type="entry name" value="MnmG-rel"/>
</dbReference>
<feature type="domain" description="tRNA uridine 5-carboxymethylaminomethyl modification enzyme C-terminal subdomain" evidence="5">
    <location>
        <begin position="541"/>
        <end position="612"/>
    </location>
</feature>
<dbReference type="SUPFAM" id="SSF51905">
    <property type="entry name" value="FAD/NAD(P)-binding domain"/>
    <property type="match status" value="1"/>
</dbReference>
<dbReference type="Pfam" id="PF01134">
    <property type="entry name" value="GIDA"/>
    <property type="match status" value="1"/>
</dbReference>
<dbReference type="GO" id="GO:0030488">
    <property type="term" value="P:tRNA methylation"/>
    <property type="evidence" value="ECO:0007669"/>
    <property type="project" value="TreeGrafter"/>
</dbReference>
<dbReference type="Gene3D" id="1.10.150.570">
    <property type="entry name" value="GidA associated domain, C-terminal subdomain"/>
    <property type="match status" value="1"/>
</dbReference>
<evidence type="ECO:0000313" key="6">
    <source>
        <dbReference type="EMBL" id="SVB19569.1"/>
    </source>
</evidence>
<dbReference type="Gene3D" id="3.50.50.60">
    <property type="entry name" value="FAD/NAD(P)-binding domain"/>
    <property type="match status" value="2"/>
</dbReference>
<dbReference type="InterPro" id="IPR020595">
    <property type="entry name" value="MnmG-rel_CS"/>
</dbReference>
<dbReference type="InterPro" id="IPR004416">
    <property type="entry name" value="MnmG"/>
</dbReference>
<gene>
    <name evidence="6" type="ORF">METZ01_LOCUS172423</name>
</gene>
<dbReference type="InterPro" id="IPR047001">
    <property type="entry name" value="MnmG_C_subdom"/>
</dbReference>
<dbReference type="AlphaFoldDB" id="A0A382C155"/>
<dbReference type="Pfam" id="PF13932">
    <property type="entry name" value="SAM_GIDA_C"/>
    <property type="match status" value="1"/>
</dbReference>
<dbReference type="Gene3D" id="1.10.10.1800">
    <property type="entry name" value="tRNA uridine 5-carboxymethylaminomethyl modification enzyme MnmG/GidA"/>
    <property type="match status" value="1"/>
</dbReference>
<dbReference type="InterPro" id="IPR044920">
    <property type="entry name" value="MnmG_C_subdom_sf"/>
</dbReference>
<dbReference type="InterPro" id="IPR026904">
    <property type="entry name" value="MnmG_C"/>
</dbReference>
<evidence type="ECO:0000256" key="3">
    <source>
        <dbReference type="ARBA" id="ARBA00022630"/>
    </source>
</evidence>
<dbReference type="GO" id="GO:0050660">
    <property type="term" value="F:flavin adenine dinucleotide binding"/>
    <property type="evidence" value="ECO:0007669"/>
    <property type="project" value="InterPro"/>
</dbReference>
<dbReference type="FunFam" id="1.10.150.570:FF:000001">
    <property type="entry name" value="tRNA uridine 5-carboxymethylaminomethyl modification enzyme MnmG"/>
    <property type="match status" value="1"/>
</dbReference>
<sequence length="616" mass="68305">VKHKNIYDLIVVGGGHAGLEASHVAANKGCSVLIVTMDKNAIGRMSCNPAIGGLAKGQMVREVDVLGGIMGRFADLSGLQFKILNRSKGRSVWSPRAQIDKRKYEKFVAAHTLENDNIEIVVGEAVGLVVKNDSVRGVDLRDGTIIKSQTVVLTCGTFLSGVVHIGERKILAGRMGEGRSDGITESLLSLGFKAGRLKTGTPPRLNKKTINWDEASLAYGDDEPTPFSYQTKTFNPPNEPCHTIRTNQSAHNIIEDNTHRSPMFSGDISGTGPRYCPSIEDKIRRFAHHDSHTLFLEPEWRDSDQIYLNGFSTSLPEEVQINSLRKIPALEKVEFLRPGYAIEYDFFPPAQLRATLEAKDVCGLFLAGQVNGTSGYEEAAAQGLLAGINAAAFVQEEEQLVLSRDSSYIGVMIDDLITKDTIEPYRMFTSRAEYRLMLRFSNTEERLIGLSEKHGLLNDGALDIIKDRLEKKEKIRQSFSVSVRPDELPEHITITQAAPAKHILKRPECSIFDLPVSTKTYYNSLPGWCIQELLLDLEAEIKYEGYIKRHLNEIEKLKKNESLFISNALDYGSFPGLSNEAVEKLSLVRPETLGQAMRVSGVKPSDMSILLVNLSR</sequence>
<reference evidence="6" key="1">
    <citation type="submission" date="2018-05" db="EMBL/GenBank/DDBJ databases">
        <authorList>
            <person name="Lanie J.A."/>
            <person name="Ng W.-L."/>
            <person name="Kazmierczak K.M."/>
            <person name="Andrzejewski T.M."/>
            <person name="Davidsen T.M."/>
            <person name="Wayne K.J."/>
            <person name="Tettelin H."/>
            <person name="Glass J.I."/>
            <person name="Rusch D."/>
            <person name="Podicherti R."/>
            <person name="Tsui H.-C.T."/>
            <person name="Winkler M.E."/>
        </authorList>
    </citation>
    <scope>NUCLEOTIDE SEQUENCE</scope>
</reference>
<dbReference type="PANTHER" id="PTHR11806:SF0">
    <property type="entry name" value="PROTEIN MTO1 HOMOLOG, MITOCHONDRIAL"/>
    <property type="match status" value="1"/>
</dbReference>
<dbReference type="SMART" id="SM01228">
    <property type="entry name" value="GIDA_assoc_3"/>
    <property type="match status" value="1"/>
</dbReference>
<dbReference type="NCBIfam" id="TIGR00136">
    <property type="entry name" value="mnmG_gidA"/>
    <property type="match status" value="1"/>
</dbReference>
<dbReference type="PANTHER" id="PTHR11806">
    <property type="entry name" value="GLUCOSE INHIBITED DIVISION PROTEIN A"/>
    <property type="match status" value="1"/>
</dbReference>
<dbReference type="FunFam" id="3.50.50.60:FF:000002">
    <property type="entry name" value="tRNA uridine 5-carboxymethylaminomethyl modification enzyme MnmG"/>
    <property type="match status" value="1"/>
</dbReference>
<evidence type="ECO:0000256" key="2">
    <source>
        <dbReference type="ARBA" id="ARBA00007653"/>
    </source>
</evidence>
<organism evidence="6">
    <name type="scientific">marine metagenome</name>
    <dbReference type="NCBI Taxonomy" id="408172"/>
    <lineage>
        <taxon>unclassified sequences</taxon>
        <taxon>metagenomes</taxon>
        <taxon>ecological metagenomes</taxon>
    </lineage>
</organism>
<protein>
    <recommendedName>
        <fullName evidence="5">tRNA uridine 5-carboxymethylaminomethyl modification enzyme C-terminal subdomain domain-containing protein</fullName>
    </recommendedName>
</protein>
<dbReference type="GO" id="GO:0005737">
    <property type="term" value="C:cytoplasm"/>
    <property type="evidence" value="ECO:0007669"/>
    <property type="project" value="UniProtKB-ARBA"/>
</dbReference>
<evidence type="ECO:0000256" key="4">
    <source>
        <dbReference type="ARBA" id="ARBA00022827"/>
    </source>
</evidence>
<dbReference type="InterPro" id="IPR036188">
    <property type="entry name" value="FAD/NAD-bd_sf"/>
</dbReference>
<evidence type="ECO:0000259" key="5">
    <source>
        <dbReference type="SMART" id="SM01228"/>
    </source>
</evidence>
<evidence type="ECO:0000256" key="1">
    <source>
        <dbReference type="ARBA" id="ARBA00001974"/>
    </source>
</evidence>
<keyword evidence="3" id="KW-0285">Flavoprotein</keyword>
<name>A0A382C155_9ZZZZ</name>
<dbReference type="InterPro" id="IPR040131">
    <property type="entry name" value="MnmG_N"/>
</dbReference>
<proteinExistence type="inferred from homology"/>
<dbReference type="HAMAP" id="MF_00129">
    <property type="entry name" value="MnmG_GidA"/>
    <property type="match status" value="1"/>
</dbReference>
<comment type="similarity">
    <text evidence="2">Belongs to the MnmG family.</text>
</comment>
<dbReference type="GO" id="GO:0002098">
    <property type="term" value="P:tRNA wobble uridine modification"/>
    <property type="evidence" value="ECO:0007669"/>
    <property type="project" value="InterPro"/>
</dbReference>
<accession>A0A382C155</accession>
<comment type="cofactor">
    <cofactor evidence="1">
        <name>FAD</name>
        <dbReference type="ChEBI" id="CHEBI:57692"/>
    </cofactor>
</comment>
<keyword evidence="4" id="KW-0274">FAD</keyword>
<dbReference type="EMBL" id="UINC01032238">
    <property type="protein sequence ID" value="SVB19569.1"/>
    <property type="molecule type" value="Genomic_DNA"/>
</dbReference>
<dbReference type="PROSITE" id="PS01281">
    <property type="entry name" value="GIDA_2"/>
    <property type="match status" value="1"/>
</dbReference>